<name>A0ABX9G4E0_9ENTR</name>
<comment type="caution">
    <text evidence="1">The sequence shown here is derived from an EMBL/GenBank/DDBJ whole genome shotgun (WGS) entry which is preliminary data.</text>
</comment>
<dbReference type="Gene3D" id="2.40.10.180">
    <property type="entry name" value="Phage tail proteins"/>
    <property type="match status" value="1"/>
</dbReference>
<evidence type="ECO:0000313" key="2">
    <source>
        <dbReference type="Proteomes" id="UP000253201"/>
    </source>
</evidence>
<dbReference type="InterPro" id="IPR008018">
    <property type="entry name" value="Phage_tail_attach_FII"/>
</dbReference>
<dbReference type="EMBL" id="QNRL01000002">
    <property type="protein sequence ID" value="RBP13437.1"/>
    <property type="molecule type" value="Genomic_DNA"/>
</dbReference>
<evidence type="ECO:0000313" key="1">
    <source>
        <dbReference type="EMBL" id="RBP13437.1"/>
    </source>
</evidence>
<dbReference type="RefSeq" id="WP_113844795.1">
    <property type="nucleotide sequence ID" value="NZ_QNRL01000002.1"/>
</dbReference>
<organism evidence="1 2">
    <name type="scientific">Pseudocitrobacter faecalis</name>
    <dbReference type="NCBI Taxonomy" id="1398493"/>
    <lineage>
        <taxon>Bacteria</taxon>
        <taxon>Pseudomonadati</taxon>
        <taxon>Pseudomonadota</taxon>
        <taxon>Gammaproteobacteria</taxon>
        <taxon>Enterobacterales</taxon>
        <taxon>Enterobacteriaceae</taxon>
        <taxon>Pseudocitrobacter</taxon>
    </lineage>
</organism>
<dbReference type="Pfam" id="PF05354">
    <property type="entry name" value="Phage_attach"/>
    <property type="match status" value="1"/>
</dbReference>
<gene>
    <name evidence="1" type="ORF">DFQ50_102170</name>
</gene>
<accession>A0ABX9G4E0</accession>
<proteinExistence type="predicted"/>
<dbReference type="InterPro" id="IPR053734">
    <property type="entry name" value="Phage_Head-Tail_Connect_sf"/>
</dbReference>
<sequence length="106" mass="11349">MRHFTSNQIDSTFLNAFGEPITINGASFTGIVDVRPVVLDSGTEGLVESVETFISAKSADVKTHNITAGTILGIGGVSYTVSNVYDDLSGISEIYIRLTSINNYGW</sequence>
<keyword evidence="2" id="KW-1185">Reference proteome</keyword>
<protein>
    <submittedName>
        <fullName evidence="1">Uncharacterized protein</fullName>
    </submittedName>
</protein>
<dbReference type="Proteomes" id="UP000253201">
    <property type="component" value="Unassembled WGS sequence"/>
</dbReference>
<reference evidence="1 2" key="1">
    <citation type="submission" date="2018-06" db="EMBL/GenBank/DDBJ databases">
        <title>Genomic Encyclopedia of Type Strains, Phase IV (KMG-IV): sequencing the most valuable type-strain genomes for metagenomic binning, comparative biology and taxonomic classification.</title>
        <authorList>
            <person name="Goeker M."/>
        </authorList>
    </citation>
    <scope>NUCLEOTIDE SEQUENCE [LARGE SCALE GENOMIC DNA]</scope>
    <source>
        <strain evidence="1 2">DSM 27453</strain>
    </source>
</reference>